<keyword evidence="1 7" id="KW-0121">Carboxypeptidase</keyword>
<dbReference type="InterPro" id="IPR001563">
    <property type="entry name" value="Peptidase_S10"/>
</dbReference>
<evidence type="ECO:0000256" key="6">
    <source>
        <dbReference type="SAM" id="MobiDB-lite"/>
    </source>
</evidence>
<accession>A0A4U1CDI6</accession>
<dbReference type="Gene3D" id="3.40.50.1820">
    <property type="entry name" value="alpha/beta hydrolase"/>
    <property type="match status" value="1"/>
</dbReference>
<dbReference type="GO" id="GO:0004185">
    <property type="term" value="F:serine-type carboxypeptidase activity"/>
    <property type="evidence" value="ECO:0007669"/>
    <property type="project" value="InterPro"/>
</dbReference>
<evidence type="ECO:0000256" key="3">
    <source>
        <dbReference type="ARBA" id="ARBA00022729"/>
    </source>
</evidence>
<dbReference type="InterPro" id="IPR029058">
    <property type="entry name" value="AB_hydrolase_fold"/>
</dbReference>
<dbReference type="Proteomes" id="UP000307244">
    <property type="component" value="Unassembled WGS sequence"/>
</dbReference>
<evidence type="ECO:0000256" key="2">
    <source>
        <dbReference type="ARBA" id="ARBA00022670"/>
    </source>
</evidence>
<feature type="compositionally biased region" description="Polar residues" evidence="6">
    <location>
        <begin position="1"/>
        <end position="21"/>
    </location>
</feature>
<keyword evidence="5" id="KW-0325">Glycoprotein</keyword>
<evidence type="ECO:0000256" key="5">
    <source>
        <dbReference type="ARBA" id="ARBA00023180"/>
    </source>
</evidence>
<gene>
    <name evidence="7" type="ORF">FA047_19960</name>
</gene>
<keyword evidence="3" id="KW-0732">Signal</keyword>
<proteinExistence type="predicted"/>
<reference evidence="7 8" key="1">
    <citation type="submission" date="2019-04" db="EMBL/GenBank/DDBJ databases">
        <title>Pedobacter sp. RP-3-15 sp. nov., isolated from Arctic soil.</title>
        <authorList>
            <person name="Dahal R.H."/>
            <person name="Kim D.-U."/>
        </authorList>
    </citation>
    <scope>NUCLEOTIDE SEQUENCE [LARGE SCALE GENOMIC DNA]</scope>
    <source>
        <strain evidence="7 8">RP-3-15</strain>
    </source>
</reference>
<keyword evidence="8" id="KW-1185">Reference proteome</keyword>
<name>A0A4U1CDI6_9SPHI</name>
<dbReference type="EMBL" id="SWBQ01000009">
    <property type="protein sequence ID" value="TKC02860.1"/>
    <property type="molecule type" value="Genomic_DNA"/>
</dbReference>
<dbReference type="GO" id="GO:0006508">
    <property type="term" value="P:proteolysis"/>
    <property type="evidence" value="ECO:0007669"/>
    <property type="project" value="UniProtKB-KW"/>
</dbReference>
<dbReference type="OrthoDB" id="9770107at2"/>
<evidence type="ECO:0000256" key="4">
    <source>
        <dbReference type="ARBA" id="ARBA00022801"/>
    </source>
</evidence>
<protein>
    <submittedName>
        <fullName evidence="7">Carboxypeptidase</fullName>
    </submittedName>
</protein>
<keyword evidence="2" id="KW-0645">Protease</keyword>
<evidence type="ECO:0000256" key="1">
    <source>
        <dbReference type="ARBA" id="ARBA00022645"/>
    </source>
</evidence>
<dbReference type="AlphaFoldDB" id="A0A4U1CDI6"/>
<evidence type="ECO:0000313" key="7">
    <source>
        <dbReference type="EMBL" id="TKC02860.1"/>
    </source>
</evidence>
<feature type="region of interest" description="Disordered" evidence="6">
    <location>
        <begin position="1"/>
        <end position="42"/>
    </location>
</feature>
<evidence type="ECO:0000313" key="8">
    <source>
        <dbReference type="Proteomes" id="UP000307244"/>
    </source>
</evidence>
<dbReference type="Pfam" id="PF00450">
    <property type="entry name" value="Peptidase_S10"/>
    <property type="match status" value="1"/>
</dbReference>
<dbReference type="PANTHER" id="PTHR11802">
    <property type="entry name" value="SERINE PROTEASE FAMILY S10 SERINE CARBOXYPEPTIDASE"/>
    <property type="match status" value="1"/>
</dbReference>
<keyword evidence="4" id="KW-0378">Hydrolase</keyword>
<sequence>MLSAVTVQAQQTPRGPQAPNRTETRQTTEIKPVSADRASGANERTIKVESTVETSHSVTIDGKVVPYKAITGTLPVWDEEGKPIAGLFYTYYERSNVSNREKRPLVISFNGGPGSASVWMHIAYTGPVVLNIDDEGYPVQPYGYKENPYSILDVADIVYIDPVNTGYSRAVSKDIPGSKFFGVRADIKYLAEWINTFVTRNNRWASPKFLIGESYGTTRVSGLALELQNNQWMYLNGVVLVSPTELGIDRSGPVEAALRLPYYAATAWYHKALPADLQSKDLTAMLPEVENFTINQLIPAIAQGGMLSPDKRKSIIAKMSRYSGLAEKVISDYNLDVPTNFFWKELLRDKGYTVGRLDSRYRGVDKMAAGNGPDYNSELTSWLHSFTPAINMYIRNELNYKTDLKYNMFGSVSPWDNTGDRTGENLRQAMAQNPYLHLLVQSGYYDGACDYFNAKYNLWQIDAAGKLKDRMSWEGYRSGHMMYLRKEDLKTANEHIRSFIMKALPKPGESAKF</sequence>
<organism evidence="7 8">
    <name type="scientific">Pedobacter frigoris</name>
    <dbReference type="NCBI Taxonomy" id="2571272"/>
    <lineage>
        <taxon>Bacteria</taxon>
        <taxon>Pseudomonadati</taxon>
        <taxon>Bacteroidota</taxon>
        <taxon>Sphingobacteriia</taxon>
        <taxon>Sphingobacteriales</taxon>
        <taxon>Sphingobacteriaceae</taxon>
        <taxon>Pedobacter</taxon>
    </lineage>
</organism>
<dbReference type="SUPFAM" id="SSF53474">
    <property type="entry name" value="alpha/beta-Hydrolases"/>
    <property type="match status" value="1"/>
</dbReference>
<comment type="caution">
    <text evidence="7">The sequence shown here is derived from an EMBL/GenBank/DDBJ whole genome shotgun (WGS) entry which is preliminary data.</text>
</comment>
<dbReference type="PANTHER" id="PTHR11802:SF3">
    <property type="entry name" value="RETINOID-INDUCIBLE SERINE CARBOXYPEPTIDASE"/>
    <property type="match status" value="1"/>
</dbReference>